<accession>W0V058</accession>
<evidence type="ECO:0000313" key="2">
    <source>
        <dbReference type="Proteomes" id="UP000027604"/>
    </source>
</evidence>
<protein>
    <submittedName>
        <fullName evidence="1">Uncharacterized protein</fullName>
    </submittedName>
</protein>
<gene>
    <name evidence="1" type="ORF">GJA_1570</name>
</gene>
<evidence type="ECO:0000313" key="1">
    <source>
        <dbReference type="EMBL" id="CDG82214.1"/>
    </source>
</evidence>
<dbReference type="STRING" id="1349767.GJA_1570"/>
<dbReference type="Proteomes" id="UP000027604">
    <property type="component" value="Chromosome I"/>
</dbReference>
<dbReference type="EMBL" id="HG322949">
    <property type="protein sequence ID" value="CDG82214.1"/>
    <property type="molecule type" value="Genomic_DNA"/>
</dbReference>
<dbReference type="KEGG" id="jag:GJA_1570"/>
<dbReference type="HOGENOM" id="CLU_3184664_0_0_4"/>
<sequence length="46" mass="5383">MQIFRHAARRGLAIRYIFPLAGHKERYLAQNNTNLRLLCAALYPLQ</sequence>
<dbReference type="PATRIC" id="fig|1349767.4.peg.3257"/>
<organism evidence="1 2">
    <name type="scientific">Janthinobacterium agaricidamnosum NBRC 102515 = DSM 9628</name>
    <dbReference type="NCBI Taxonomy" id="1349767"/>
    <lineage>
        <taxon>Bacteria</taxon>
        <taxon>Pseudomonadati</taxon>
        <taxon>Pseudomonadota</taxon>
        <taxon>Betaproteobacteria</taxon>
        <taxon>Burkholderiales</taxon>
        <taxon>Oxalobacteraceae</taxon>
        <taxon>Janthinobacterium</taxon>
    </lineage>
</organism>
<name>W0V058_9BURK</name>
<dbReference type="AlphaFoldDB" id="W0V058"/>
<reference evidence="1 2" key="1">
    <citation type="journal article" date="2015" name="Genome Announc.">
        <title>Genome Sequence of Mushroom Soft-Rot Pathogen Janthinobacterium agaricidamnosum.</title>
        <authorList>
            <person name="Graupner K."/>
            <person name="Lackner G."/>
            <person name="Hertweck C."/>
        </authorList>
    </citation>
    <scope>NUCLEOTIDE SEQUENCE [LARGE SCALE GENOMIC DNA]</scope>
    <source>
        <strain evidence="2">NBRC 102515 / DSM 9628</strain>
    </source>
</reference>
<keyword evidence="2" id="KW-1185">Reference proteome</keyword>
<proteinExistence type="predicted"/>